<comment type="caution">
    <text evidence="2">The sequence shown here is derived from an EMBL/GenBank/DDBJ whole genome shotgun (WGS) entry which is preliminary data.</text>
</comment>
<reference evidence="2" key="1">
    <citation type="submission" date="2020-06" db="EMBL/GenBank/DDBJ databases">
        <title>Draft genome of Bugula neritina, a colonial animal packing powerful symbionts and potential medicines.</title>
        <authorList>
            <person name="Rayko M."/>
        </authorList>
    </citation>
    <scope>NUCLEOTIDE SEQUENCE [LARGE SCALE GENOMIC DNA]</scope>
    <source>
        <strain evidence="2">Kwan_BN1</strain>
    </source>
</reference>
<proteinExistence type="predicted"/>
<feature type="compositionally biased region" description="Polar residues" evidence="1">
    <location>
        <begin position="1"/>
        <end position="25"/>
    </location>
</feature>
<feature type="region of interest" description="Disordered" evidence="1">
    <location>
        <begin position="1"/>
        <end position="118"/>
    </location>
</feature>
<gene>
    <name evidence="2" type="ORF">EB796_018153</name>
</gene>
<evidence type="ECO:0000313" key="2">
    <source>
        <dbReference type="EMBL" id="KAF6023556.1"/>
    </source>
</evidence>
<dbReference type="Proteomes" id="UP000593567">
    <property type="component" value="Unassembled WGS sequence"/>
</dbReference>
<evidence type="ECO:0000256" key="1">
    <source>
        <dbReference type="SAM" id="MobiDB-lite"/>
    </source>
</evidence>
<name>A0A7J7JD38_BUGNE</name>
<organism evidence="2 3">
    <name type="scientific">Bugula neritina</name>
    <name type="common">Brown bryozoan</name>
    <name type="synonym">Sertularia neritina</name>
    <dbReference type="NCBI Taxonomy" id="10212"/>
    <lineage>
        <taxon>Eukaryota</taxon>
        <taxon>Metazoa</taxon>
        <taxon>Spiralia</taxon>
        <taxon>Lophotrochozoa</taxon>
        <taxon>Bryozoa</taxon>
        <taxon>Gymnolaemata</taxon>
        <taxon>Cheilostomatida</taxon>
        <taxon>Flustrina</taxon>
        <taxon>Buguloidea</taxon>
        <taxon>Bugulidae</taxon>
        <taxon>Bugula</taxon>
    </lineage>
</organism>
<dbReference type="EMBL" id="VXIV02002699">
    <property type="protein sequence ID" value="KAF6023556.1"/>
    <property type="molecule type" value="Genomic_DNA"/>
</dbReference>
<feature type="compositionally biased region" description="Polar residues" evidence="1">
    <location>
        <begin position="70"/>
        <end position="82"/>
    </location>
</feature>
<keyword evidence="3" id="KW-1185">Reference proteome</keyword>
<protein>
    <submittedName>
        <fullName evidence="2">Uncharacterized protein</fullName>
    </submittedName>
</protein>
<evidence type="ECO:0000313" key="3">
    <source>
        <dbReference type="Proteomes" id="UP000593567"/>
    </source>
</evidence>
<accession>A0A7J7JD38</accession>
<feature type="compositionally biased region" description="Polar residues" evidence="1">
    <location>
        <begin position="41"/>
        <end position="61"/>
    </location>
</feature>
<dbReference type="AlphaFoldDB" id="A0A7J7JD38"/>
<sequence>MWPSANLTPSTIRSPNETHKSSISPQLPAIITQFSPKGENPPTNMASLLLSSTNQINTTNNAEEKGSGTSGSARGKTTNSSSGREKYTMDNSSALPRKTNGIDAKQTSTIEEHKETSR</sequence>